<reference evidence="2" key="1">
    <citation type="submission" date="2017-08" db="EMBL/GenBank/DDBJ databases">
        <title>Haloferax marisrubri sp. nov., isolated from the Discovery deep brine-seawater interface in the Red Sea.</title>
        <authorList>
            <person name="Zhang G."/>
            <person name="Stingl U."/>
        </authorList>
    </citation>
    <scope>NUCLEOTIDE SEQUENCE [LARGE SCALE GENOMIC DNA]</scope>
    <source>
        <strain evidence="2">SB3</strain>
    </source>
</reference>
<evidence type="ECO:0000313" key="2">
    <source>
        <dbReference type="EMBL" id="POG57019.1"/>
    </source>
</evidence>
<feature type="transmembrane region" description="Helical" evidence="1">
    <location>
        <begin position="51"/>
        <end position="72"/>
    </location>
</feature>
<evidence type="ECO:0000313" key="3">
    <source>
        <dbReference type="Proteomes" id="UP000053621"/>
    </source>
</evidence>
<evidence type="ECO:0000256" key="1">
    <source>
        <dbReference type="SAM" id="Phobius"/>
    </source>
</evidence>
<keyword evidence="1" id="KW-0812">Transmembrane</keyword>
<gene>
    <name evidence="2" type="ORF">AUR65_004105</name>
</gene>
<organism evidence="2 3">
    <name type="scientific">Haloferax marisrubri</name>
    <dbReference type="NCBI Taxonomy" id="1544719"/>
    <lineage>
        <taxon>Archaea</taxon>
        <taxon>Methanobacteriati</taxon>
        <taxon>Methanobacteriota</taxon>
        <taxon>Stenosarchaea group</taxon>
        <taxon>Halobacteria</taxon>
        <taxon>Halobacteriales</taxon>
        <taxon>Haloferacaceae</taxon>
        <taxon>Haloferax</taxon>
    </lineage>
</organism>
<keyword evidence="1" id="KW-0472">Membrane</keyword>
<keyword evidence="3" id="KW-1185">Reference proteome</keyword>
<dbReference type="EMBL" id="LOPW02000004">
    <property type="protein sequence ID" value="POG57019.1"/>
    <property type="molecule type" value="Genomic_DNA"/>
</dbReference>
<feature type="transmembrane region" description="Helical" evidence="1">
    <location>
        <begin position="144"/>
        <end position="162"/>
    </location>
</feature>
<feature type="transmembrane region" description="Helical" evidence="1">
    <location>
        <begin position="289"/>
        <end position="312"/>
    </location>
</feature>
<dbReference type="AlphaFoldDB" id="A0A2P4NV50"/>
<comment type="caution">
    <text evidence="2">The sequence shown here is derived from an EMBL/GenBank/DDBJ whole genome shotgun (WGS) entry which is preliminary data.</text>
</comment>
<dbReference type="RefSeq" id="WP_058568833.1">
    <property type="nucleotide sequence ID" value="NZ_LOPW02000004.1"/>
</dbReference>
<proteinExistence type="predicted"/>
<feature type="transmembrane region" description="Helical" evidence="1">
    <location>
        <begin position="24"/>
        <end position="45"/>
    </location>
</feature>
<feature type="transmembrane region" description="Helical" evidence="1">
    <location>
        <begin position="174"/>
        <end position="198"/>
    </location>
</feature>
<feature type="transmembrane region" description="Helical" evidence="1">
    <location>
        <begin position="240"/>
        <end position="259"/>
    </location>
</feature>
<name>A0A2P4NV50_9EURY</name>
<sequence>MSRFATAVRAFRPDRSLPSEATELGRIGLFLACLTVTSAVSYWVALRLLGVPVAGTLASPNVAGLAVPSLVYARYRGVPPSFGFPERARLADVAATVLAPALAVVALSVVFAVGFDASLAALLGWTYHPEASVVTAAVQAAEDVVLTGVGFGLLVAVAFDLASSRVGLAPVRAVVAATALATFFHSVLRDAAFTLVVFPKPWRVTVLGLLLVATVCGCVAVGVTYRSAAERSLRHVSRPALAPVFAFGLLGAVALGTAFADVPGGVKHVLWALAFGLAAFGYHRSKSVWVPAAAMALFWLSIRLVAFVELAAF</sequence>
<feature type="transmembrane region" description="Helical" evidence="1">
    <location>
        <begin position="93"/>
        <end position="124"/>
    </location>
</feature>
<dbReference type="Proteomes" id="UP000053621">
    <property type="component" value="Unassembled WGS sequence"/>
</dbReference>
<accession>A0A2P4NV50</accession>
<dbReference type="OrthoDB" id="293074at2157"/>
<keyword evidence="1" id="KW-1133">Transmembrane helix</keyword>
<feature type="transmembrane region" description="Helical" evidence="1">
    <location>
        <begin position="204"/>
        <end position="228"/>
    </location>
</feature>
<protein>
    <submittedName>
        <fullName evidence="2">Uncharacterized protein</fullName>
    </submittedName>
</protein>